<dbReference type="InterPro" id="IPR014048">
    <property type="entry name" value="MethylDNA_cys_MeTrfase_DNA-bd"/>
</dbReference>
<dbReference type="CDD" id="cd06445">
    <property type="entry name" value="ATase"/>
    <property type="match status" value="1"/>
</dbReference>
<evidence type="ECO:0000256" key="4">
    <source>
        <dbReference type="ARBA" id="ARBA00015377"/>
    </source>
</evidence>
<evidence type="ECO:0000256" key="9">
    <source>
        <dbReference type="ARBA" id="ARBA00030795"/>
    </source>
</evidence>
<keyword evidence="7" id="KW-0227">DNA damage</keyword>
<dbReference type="HOGENOM" id="CLU_000445_52_3_1"/>
<evidence type="ECO:0000313" key="14">
    <source>
        <dbReference type="Proteomes" id="UP000027195"/>
    </source>
</evidence>
<comment type="catalytic activity">
    <reaction evidence="1">
        <text>a 4-O-methyl-thymidine in DNA + L-cysteinyl-[protein] = a thymidine in DNA + S-methyl-L-cysteinyl-[protein]</text>
        <dbReference type="Rhea" id="RHEA:53428"/>
        <dbReference type="Rhea" id="RHEA-COMP:10131"/>
        <dbReference type="Rhea" id="RHEA-COMP:10132"/>
        <dbReference type="Rhea" id="RHEA-COMP:13555"/>
        <dbReference type="Rhea" id="RHEA-COMP:13556"/>
        <dbReference type="ChEBI" id="CHEBI:29950"/>
        <dbReference type="ChEBI" id="CHEBI:82612"/>
        <dbReference type="ChEBI" id="CHEBI:137386"/>
        <dbReference type="ChEBI" id="CHEBI:137387"/>
        <dbReference type="EC" id="2.1.1.63"/>
    </reaction>
</comment>
<name>A0A067M6C4_BOTB1</name>
<dbReference type="PANTHER" id="PTHR10815">
    <property type="entry name" value="METHYLATED-DNA--PROTEIN-CYSTEINE METHYLTRANSFERASE"/>
    <property type="match status" value="1"/>
</dbReference>
<reference evidence="14" key="1">
    <citation type="journal article" date="2014" name="Proc. Natl. Acad. Sci. U.S.A.">
        <title>Extensive sampling of basidiomycete genomes demonstrates inadequacy of the white-rot/brown-rot paradigm for wood decay fungi.</title>
        <authorList>
            <person name="Riley R."/>
            <person name="Salamov A.A."/>
            <person name="Brown D.W."/>
            <person name="Nagy L.G."/>
            <person name="Floudas D."/>
            <person name="Held B.W."/>
            <person name="Levasseur A."/>
            <person name="Lombard V."/>
            <person name="Morin E."/>
            <person name="Otillar R."/>
            <person name="Lindquist E.A."/>
            <person name="Sun H."/>
            <person name="LaButti K.M."/>
            <person name="Schmutz J."/>
            <person name="Jabbour D."/>
            <person name="Luo H."/>
            <person name="Baker S.E."/>
            <person name="Pisabarro A.G."/>
            <person name="Walton J.D."/>
            <person name="Blanchette R.A."/>
            <person name="Henrissat B."/>
            <person name="Martin F."/>
            <person name="Cullen D."/>
            <person name="Hibbett D.S."/>
            <person name="Grigoriev I.V."/>
        </authorList>
    </citation>
    <scope>NUCLEOTIDE SEQUENCE [LARGE SCALE GENOMIC DNA]</scope>
    <source>
        <strain evidence="14">FD-172 SS1</strain>
    </source>
</reference>
<gene>
    <name evidence="13" type="ORF">BOTBODRAFT_114791</name>
</gene>
<evidence type="ECO:0000256" key="10">
    <source>
        <dbReference type="ARBA" id="ARBA00031621"/>
    </source>
</evidence>
<comment type="similarity">
    <text evidence="2">Belongs to the MGMT family.</text>
</comment>
<evidence type="ECO:0000256" key="11">
    <source>
        <dbReference type="ARBA" id="ARBA00049348"/>
    </source>
</evidence>
<dbReference type="InterPro" id="IPR001497">
    <property type="entry name" value="MethylDNA_cys_MeTrfase_AS"/>
</dbReference>
<dbReference type="GO" id="GO:0003908">
    <property type="term" value="F:methylated-DNA-[protein]-cysteine S-methyltransferase activity"/>
    <property type="evidence" value="ECO:0007669"/>
    <property type="project" value="UniProtKB-EC"/>
</dbReference>
<feature type="non-terminal residue" evidence="13">
    <location>
        <position position="1"/>
    </location>
</feature>
<dbReference type="InParanoid" id="A0A067M6C4"/>
<dbReference type="Gene3D" id="1.10.10.10">
    <property type="entry name" value="Winged helix-like DNA-binding domain superfamily/Winged helix DNA-binding domain"/>
    <property type="match status" value="1"/>
</dbReference>
<dbReference type="EMBL" id="KL198061">
    <property type="protein sequence ID" value="KDQ11119.1"/>
    <property type="molecule type" value="Genomic_DNA"/>
</dbReference>
<evidence type="ECO:0000256" key="2">
    <source>
        <dbReference type="ARBA" id="ARBA00008711"/>
    </source>
</evidence>
<dbReference type="STRING" id="930990.A0A067M6C4"/>
<keyword evidence="14" id="KW-1185">Reference proteome</keyword>
<dbReference type="InterPro" id="IPR036217">
    <property type="entry name" value="MethylDNA_cys_MeTrfase_DNAb"/>
</dbReference>
<evidence type="ECO:0000256" key="1">
    <source>
        <dbReference type="ARBA" id="ARBA00001286"/>
    </source>
</evidence>
<evidence type="ECO:0000256" key="3">
    <source>
        <dbReference type="ARBA" id="ARBA00011918"/>
    </source>
</evidence>
<dbReference type="OrthoDB" id="1907495at2759"/>
<dbReference type="SUPFAM" id="SSF46767">
    <property type="entry name" value="Methylated DNA-protein cysteine methyltransferase, C-terminal domain"/>
    <property type="match status" value="1"/>
</dbReference>
<evidence type="ECO:0000259" key="12">
    <source>
        <dbReference type="Pfam" id="PF01035"/>
    </source>
</evidence>
<protein>
    <recommendedName>
        <fullName evidence="4">Methylated-DNA--protein-cysteine methyltransferase</fullName>
        <ecNumber evidence="3">2.1.1.63</ecNumber>
    </recommendedName>
    <alternativeName>
        <fullName evidence="9">6-O-methylguanine-DNA methyltransferase</fullName>
    </alternativeName>
    <alternativeName>
        <fullName evidence="10">O-6-methylguanine-DNA-alkyltransferase</fullName>
    </alternativeName>
</protein>
<keyword evidence="5" id="KW-0489">Methyltransferase</keyword>
<proteinExistence type="inferred from homology"/>
<dbReference type="PANTHER" id="PTHR10815:SF13">
    <property type="entry name" value="METHYLATED-DNA--PROTEIN-CYSTEINE METHYLTRANSFERASE"/>
    <property type="match status" value="1"/>
</dbReference>
<keyword evidence="6" id="KW-0808">Transferase</keyword>
<dbReference type="PROSITE" id="PS00374">
    <property type="entry name" value="MGMT"/>
    <property type="match status" value="1"/>
</dbReference>
<evidence type="ECO:0000313" key="13">
    <source>
        <dbReference type="EMBL" id="KDQ11119.1"/>
    </source>
</evidence>
<evidence type="ECO:0000256" key="5">
    <source>
        <dbReference type="ARBA" id="ARBA00022603"/>
    </source>
</evidence>
<evidence type="ECO:0000256" key="6">
    <source>
        <dbReference type="ARBA" id="ARBA00022679"/>
    </source>
</evidence>
<dbReference type="InterPro" id="IPR036388">
    <property type="entry name" value="WH-like_DNA-bd_sf"/>
</dbReference>
<dbReference type="Pfam" id="PF01035">
    <property type="entry name" value="DNA_binding_1"/>
    <property type="match status" value="1"/>
</dbReference>
<evidence type="ECO:0000256" key="8">
    <source>
        <dbReference type="ARBA" id="ARBA00023204"/>
    </source>
</evidence>
<keyword evidence="8" id="KW-0234">DNA repair</keyword>
<accession>A0A067M6C4</accession>
<evidence type="ECO:0000256" key="7">
    <source>
        <dbReference type="ARBA" id="ARBA00022763"/>
    </source>
</evidence>
<dbReference type="AlphaFoldDB" id="A0A067M6C4"/>
<dbReference type="EC" id="2.1.1.63" evidence="3"/>
<comment type="catalytic activity">
    <reaction evidence="11">
        <text>a 6-O-methyl-2'-deoxyguanosine in DNA + L-cysteinyl-[protein] = S-methyl-L-cysteinyl-[protein] + a 2'-deoxyguanosine in DNA</text>
        <dbReference type="Rhea" id="RHEA:24000"/>
        <dbReference type="Rhea" id="RHEA-COMP:10131"/>
        <dbReference type="Rhea" id="RHEA-COMP:10132"/>
        <dbReference type="Rhea" id="RHEA-COMP:11367"/>
        <dbReference type="Rhea" id="RHEA-COMP:11368"/>
        <dbReference type="ChEBI" id="CHEBI:29950"/>
        <dbReference type="ChEBI" id="CHEBI:82612"/>
        <dbReference type="ChEBI" id="CHEBI:85445"/>
        <dbReference type="ChEBI" id="CHEBI:85448"/>
        <dbReference type="EC" id="2.1.1.63"/>
    </reaction>
</comment>
<organism evidence="13 14">
    <name type="scientific">Botryobasidium botryosum (strain FD-172 SS1)</name>
    <dbReference type="NCBI Taxonomy" id="930990"/>
    <lineage>
        <taxon>Eukaryota</taxon>
        <taxon>Fungi</taxon>
        <taxon>Dikarya</taxon>
        <taxon>Basidiomycota</taxon>
        <taxon>Agaricomycotina</taxon>
        <taxon>Agaricomycetes</taxon>
        <taxon>Cantharellales</taxon>
        <taxon>Botryobasidiaceae</taxon>
        <taxon>Botryobasidium</taxon>
    </lineage>
</organism>
<feature type="domain" description="Methylated-DNA-[protein]-cysteine S-methyltransferase DNA binding" evidence="12">
    <location>
        <begin position="1"/>
        <end position="85"/>
    </location>
</feature>
<dbReference type="Proteomes" id="UP000027195">
    <property type="component" value="Unassembled WGS sequence"/>
</dbReference>
<dbReference type="GO" id="GO:0006281">
    <property type="term" value="P:DNA repair"/>
    <property type="evidence" value="ECO:0007669"/>
    <property type="project" value="UniProtKB-KW"/>
</dbReference>
<sequence length="104" mass="11489">VYDFVRTIPLGKVTTYKVICDALGQGSPRSVGTALRNNPFAPFVPCHRIIASDYFIGGFRGEWGMESKTKTEVNDKMAMLAKEGVGFTKHGYLIGGEEMIWKGQ</sequence>
<dbReference type="NCBIfam" id="TIGR00589">
    <property type="entry name" value="ogt"/>
    <property type="match status" value="1"/>
</dbReference>
<dbReference type="GO" id="GO:0032259">
    <property type="term" value="P:methylation"/>
    <property type="evidence" value="ECO:0007669"/>
    <property type="project" value="UniProtKB-KW"/>
</dbReference>